<accession>A0A2I8F553</accession>
<evidence type="ECO:0000313" key="1">
    <source>
        <dbReference type="EMBL" id="AUT66840.1"/>
    </source>
</evidence>
<evidence type="ECO:0000313" key="2">
    <source>
        <dbReference type="Proteomes" id="UP000243502"/>
    </source>
</evidence>
<organism evidence="1 2">
    <name type="scientific">Paraburkholderia terrae</name>
    <dbReference type="NCBI Taxonomy" id="311230"/>
    <lineage>
        <taxon>Bacteria</taxon>
        <taxon>Pseudomonadati</taxon>
        <taxon>Pseudomonadota</taxon>
        <taxon>Betaproteobacteria</taxon>
        <taxon>Burkholderiales</taxon>
        <taxon>Burkholderiaceae</taxon>
        <taxon>Paraburkholderia</taxon>
    </lineage>
</organism>
<gene>
    <name evidence="1" type="ORF">C2L65_43420</name>
</gene>
<dbReference type="KEGG" id="pter:C2L65_43420"/>
<dbReference type="OrthoDB" id="8780501at2"/>
<dbReference type="EMBL" id="CP026114">
    <property type="protein sequence ID" value="AUT66840.1"/>
    <property type="molecule type" value="Genomic_DNA"/>
</dbReference>
<dbReference type="Proteomes" id="UP000243502">
    <property type="component" value="Chromosome 4"/>
</dbReference>
<protein>
    <submittedName>
        <fullName evidence="1">Uncharacterized protein</fullName>
    </submittedName>
</protein>
<proteinExistence type="predicted"/>
<reference evidence="1 2" key="1">
    <citation type="submission" date="2018-01" db="EMBL/GenBank/DDBJ databases">
        <title>Species boundaries and ecological features among Paraburkholderia terrae DSMZ17804T, P. hospita DSMZ17164T and P. caribensis DSMZ13236T.</title>
        <authorList>
            <person name="Pratama A.A."/>
        </authorList>
    </citation>
    <scope>NUCLEOTIDE SEQUENCE [LARGE SCALE GENOMIC DNA]</scope>
    <source>
        <strain evidence="1 2">DSM 17804</strain>
    </source>
</reference>
<name>A0A2I8F553_9BURK</name>
<dbReference type="AlphaFoldDB" id="A0A2I8F553"/>
<sequence length="108" mass="12607">MEDATRRYMPIVVEFDPDFMLASMEMWRKSLDLQIPIADDLKIHLMENRRRLLERFVTTGKAWKIIMHDLKAVEEPAALESVRREVQAFLSWAEDGVQALDDLAPKCC</sequence>